<evidence type="ECO:0000256" key="2">
    <source>
        <dbReference type="ARBA" id="ARBA00023015"/>
    </source>
</evidence>
<evidence type="ECO:0000313" key="9">
    <source>
        <dbReference type="Proteomes" id="UP001254608"/>
    </source>
</evidence>
<dbReference type="Gene3D" id="1.10.10.10">
    <property type="entry name" value="Winged helix-like DNA-binding domain superfamily/Winged helix DNA-binding domain"/>
    <property type="match status" value="1"/>
</dbReference>
<dbReference type="InterPro" id="IPR013249">
    <property type="entry name" value="RNA_pol_sigma70_r4_t2"/>
</dbReference>
<evidence type="ECO:0000259" key="7">
    <source>
        <dbReference type="Pfam" id="PF08281"/>
    </source>
</evidence>
<dbReference type="EMBL" id="JAVRIC010000031">
    <property type="protein sequence ID" value="MDT0498975.1"/>
    <property type="molecule type" value="Genomic_DNA"/>
</dbReference>
<accession>A0ABU2WM71</accession>
<organism evidence="8 9">
    <name type="scientific">Banduia mediterranea</name>
    <dbReference type="NCBI Taxonomy" id="3075609"/>
    <lineage>
        <taxon>Bacteria</taxon>
        <taxon>Pseudomonadati</taxon>
        <taxon>Pseudomonadota</taxon>
        <taxon>Gammaproteobacteria</taxon>
        <taxon>Nevskiales</taxon>
        <taxon>Algiphilaceae</taxon>
        <taxon>Banduia</taxon>
    </lineage>
</organism>
<keyword evidence="8" id="KW-0808">Transferase</keyword>
<comment type="caution">
    <text evidence="8">The sequence shown here is derived from an EMBL/GenBank/DDBJ whole genome shotgun (WGS) entry which is preliminary data.</text>
</comment>
<evidence type="ECO:0000313" key="8">
    <source>
        <dbReference type="EMBL" id="MDT0498975.1"/>
    </source>
</evidence>
<gene>
    <name evidence="8" type="ORF">RM530_16650</name>
</gene>
<dbReference type="InterPro" id="IPR013324">
    <property type="entry name" value="RNA_pol_sigma_r3/r4-like"/>
</dbReference>
<dbReference type="InterPro" id="IPR013325">
    <property type="entry name" value="RNA_pol_sigma_r2"/>
</dbReference>
<dbReference type="GO" id="GO:0003899">
    <property type="term" value="F:DNA-directed RNA polymerase activity"/>
    <property type="evidence" value="ECO:0007669"/>
    <property type="project" value="UniProtKB-EC"/>
</dbReference>
<dbReference type="InterPro" id="IPR007627">
    <property type="entry name" value="RNA_pol_sigma70_r2"/>
</dbReference>
<dbReference type="Proteomes" id="UP001254608">
    <property type="component" value="Unassembled WGS sequence"/>
</dbReference>
<dbReference type="SUPFAM" id="SSF88659">
    <property type="entry name" value="Sigma3 and sigma4 domains of RNA polymerase sigma factors"/>
    <property type="match status" value="1"/>
</dbReference>
<dbReference type="Pfam" id="PF08281">
    <property type="entry name" value="Sigma70_r4_2"/>
    <property type="match status" value="1"/>
</dbReference>
<feature type="domain" description="RNA polymerase sigma-70 region 2" evidence="6">
    <location>
        <begin position="30"/>
        <end position="93"/>
    </location>
</feature>
<dbReference type="EC" id="2.7.7.6" evidence="8"/>
<keyword evidence="4" id="KW-0804">Transcription</keyword>
<dbReference type="InterPro" id="IPR036388">
    <property type="entry name" value="WH-like_DNA-bd_sf"/>
</dbReference>
<dbReference type="Pfam" id="PF04542">
    <property type="entry name" value="Sigma70_r2"/>
    <property type="match status" value="1"/>
</dbReference>
<keyword evidence="2" id="KW-0805">Transcription regulation</keyword>
<dbReference type="NCBIfam" id="TIGR02937">
    <property type="entry name" value="sigma70-ECF"/>
    <property type="match status" value="1"/>
</dbReference>
<feature type="domain" description="RNA polymerase sigma factor 70 region 4 type 2" evidence="7">
    <location>
        <begin position="137"/>
        <end position="189"/>
    </location>
</feature>
<proteinExistence type="inferred from homology"/>
<sequence length="198" mass="22742">MNKQALAVPLAGLNPARPMRDTRALDRFLASVERRAFRIADIATRDRDEALDIVQDAMMRLAKSYADKPPEEWPALFHRILENAIQDWRRRRKVRNRWLAWGSSSADPEDDSDPIERLPDQAPIPDADALMRDEAMRRLWEALEDLPQRQREAFSLRVWEGLSVEQTAQTMGCSDGSVKTHLSRALAKLRGQLAEVWS</sequence>
<dbReference type="NCBIfam" id="NF006550">
    <property type="entry name" value="PRK09047.1"/>
    <property type="match status" value="1"/>
</dbReference>
<dbReference type="InterPro" id="IPR014284">
    <property type="entry name" value="RNA_pol_sigma-70_dom"/>
</dbReference>
<dbReference type="Gene3D" id="1.10.1740.10">
    <property type="match status" value="1"/>
</dbReference>
<keyword evidence="9" id="KW-1185">Reference proteome</keyword>
<keyword evidence="8" id="KW-0548">Nucleotidyltransferase</keyword>
<protein>
    <submittedName>
        <fullName evidence="8">RNA polymerase sigma factor</fullName>
        <ecNumber evidence="8">2.7.7.6</ecNumber>
    </submittedName>
</protein>
<comment type="similarity">
    <text evidence="1">Belongs to the sigma-70 factor family. ECF subfamily.</text>
</comment>
<dbReference type="InterPro" id="IPR039425">
    <property type="entry name" value="RNA_pol_sigma-70-like"/>
</dbReference>
<dbReference type="PANTHER" id="PTHR43133">
    <property type="entry name" value="RNA POLYMERASE ECF-TYPE SIGMA FACTO"/>
    <property type="match status" value="1"/>
</dbReference>
<evidence type="ECO:0000256" key="5">
    <source>
        <dbReference type="SAM" id="MobiDB-lite"/>
    </source>
</evidence>
<evidence type="ECO:0000256" key="3">
    <source>
        <dbReference type="ARBA" id="ARBA00023082"/>
    </source>
</evidence>
<reference evidence="8 9" key="1">
    <citation type="submission" date="2023-09" db="EMBL/GenBank/DDBJ databases">
        <authorList>
            <person name="Rey-Velasco X."/>
        </authorList>
    </citation>
    <scope>NUCLEOTIDE SEQUENCE [LARGE SCALE GENOMIC DNA]</scope>
    <source>
        <strain evidence="8 9">W345</strain>
    </source>
</reference>
<keyword evidence="3" id="KW-0731">Sigma factor</keyword>
<evidence type="ECO:0000259" key="6">
    <source>
        <dbReference type="Pfam" id="PF04542"/>
    </source>
</evidence>
<evidence type="ECO:0000256" key="4">
    <source>
        <dbReference type="ARBA" id="ARBA00023163"/>
    </source>
</evidence>
<evidence type="ECO:0000256" key="1">
    <source>
        <dbReference type="ARBA" id="ARBA00010641"/>
    </source>
</evidence>
<dbReference type="CDD" id="cd06171">
    <property type="entry name" value="Sigma70_r4"/>
    <property type="match status" value="1"/>
</dbReference>
<dbReference type="PANTHER" id="PTHR43133:SF64">
    <property type="entry name" value="ECF SIGMA FACTOR"/>
    <property type="match status" value="1"/>
</dbReference>
<name>A0ABU2WM71_9GAMM</name>
<feature type="region of interest" description="Disordered" evidence="5">
    <location>
        <begin position="102"/>
        <end position="123"/>
    </location>
</feature>
<dbReference type="SUPFAM" id="SSF88946">
    <property type="entry name" value="Sigma2 domain of RNA polymerase sigma factors"/>
    <property type="match status" value="1"/>
</dbReference>